<keyword evidence="2" id="KW-1185">Reference proteome</keyword>
<dbReference type="OrthoDB" id="1645289at2759"/>
<dbReference type="Proteomes" id="UP000257109">
    <property type="component" value="Unassembled WGS sequence"/>
</dbReference>
<evidence type="ECO:0000313" key="1">
    <source>
        <dbReference type="EMBL" id="RDY03978.1"/>
    </source>
</evidence>
<reference evidence="1" key="1">
    <citation type="submission" date="2018-05" db="EMBL/GenBank/DDBJ databases">
        <title>Draft genome of Mucuna pruriens seed.</title>
        <authorList>
            <person name="Nnadi N.E."/>
            <person name="Vos R."/>
            <person name="Hasami M.H."/>
            <person name="Devisetty U.K."/>
            <person name="Aguiy J.C."/>
        </authorList>
    </citation>
    <scope>NUCLEOTIDE SEQUENCE [LARGE SCALE GENOMIC DNA]</scope>
    <source>
        <strain evidence="1">JCA_2017</strain>
    </source>
</reference>
<dbReference type="EMBL" id="QJKJ01002168">
    <property type="protein sequence ID" value="RDY03978.1"/>
    <property type="molecule type" value="Genomic_DNA"/>
</dbReference>
<proteinExistence type="predicted"/>
<protein>
    <submittedName>
        <fullName evidence="1">Uncharacterized protein</fullName>
    </submittedName>
</protein>
<organism evidence="1 2">
    <name type="scientific">Mucuna pruriens</name>
    <name type="common">Velvet bean</name>
    <name type="synonym">Dolichos pruriens</name>
    <dbReference type="NCBI Taxonomy" id="157652"/>
    <lineage>
        <taxon>Eukaryota</taxon>
        <taxon>Viridiplantae</taxon>
        <taxon>Streptophyta</taxon>
        <taxon>Embryophyta</taxon>
        <taxon>Tracheophyta</taxon>
        <taxon>Spermatophyta</taxon>
        <taxon>Magnoliopsida</taxon>
        <taxon>eudicotyledons</taxon>
        <taxon>Gunneridae</taxon>
        <taxon>Pentapetalae</taxon>
        <taxon>rosids</taxon>
        <taxon>fabids</taxon>
        <taxon>Fabales</taxon>
        <taxon>Fabaceae</taxon>
        <taxon>Papilionoideae</taxon>
        <taxon>50 kb inversion clade</taxon>
        <taxon>NPAAA clade</taxon>
        <taxon>indigoferoid/millettioid clade</taxon>
        <taxon>Phaseoleae</taxon>
        <taxon>Mucuna</taxon>
    </lineage>
</organism>
<name>A0A371HMG6_MUCPR</name>
<gene>
    <name evidence="1" type="ORF">CR513_12372</name>
</gene>
<dbReference type="AlphaFoldDB" id="A0A371HMG6"/>
<accession>A0A371HMG6</accession>
<evidence type="ECO:0000313" key="2">
    <source>
        <dbReference type="Proteomes" id="UP000257109"/>
    </source>
</evidence>
<feature type="non-terminal residue" evidence="1">
    <location>
        <position position="1"/>
    </location>
</feature>
<sequence>MYLMNYIRPDIASVVSRLSRYTHNPNNDHRMLFCTFKISKGYYEFHVFTLGGGAISKKSTKQKCIVRFTMKSKSKALDLQGQEA</sequence>
<comment type="caution">
    <text evidence="1">The sequence shown here is derived from an EMBL/GenBank/DDBJ whole genome shotgun (WGS) entry which is preliminary data.</text>
</comment>